<feature type="domain" description="Phospholipase/carboxylesterase/thioesterase" evidence="3">
    <location>
        <begin position="105"/>
        <end position="200"/>
    </location>
</feature>
<feature type="compositionally biased region" description="Low complexity" evidence="2">
    <location>
        <begin position="10"/>
        <end position="19"/>
    </location>
</feature>
<sequence>MNRLSIDANTPASSPAATAQVSQPLARIAERRATPHSLLTPMHYEPGYAYPLVIWLHSDGGDEHEVETVMPLVSERNYVAVGLRGTDSRGKHRGYKWTQDFLSIHHAQQRMFDAVEQATERYNINQERVFIAGYGCGGTMALRLALQFPNLFAGAVSLGGSFPRGTAPLANLEQARKLPMMIAHARDSRTYTVDHLCDELRLFHAAGLAMSLRQYPCGDELTTQMLHDFDVWMMEQVTGMSSTSDNSMCEMPGDHN</sequence>
<feature type="region of interest" description="Disordered" evidence="2">
    <location>
        <begin position="1"/>
        <end position="23"/>
    </location>
</feature>
<dbReference type="Proteomes" id="UP000001887">
    <property type="component" value="Chromosome"/>
</dbReference>
<dbReference type="eggNOG" id="COG0400">
    <property type="taxonomic scope" value="Bacteria"/>
</dbReference>
<proteinExistence type="predicted"/>
<dbReference type="STRING" id="530564.Psta_4332"/>
<organism evidence="4 5">
    <name type="scientific">Pirellula staleyi (strain ATCC 27377 / DSM 6068 / ICPB 4128)</name>
    <name type="common">Pirella staleyi</name>
    <dbReference type="NCBI Taxonomy" id="530564"/>
    <lineage>
        <taxon>Bacteria</taxon>
        <taxon>Pseudomonadati</taxon>
        <taxon>Planctomycetota</taxon>
        <taxon>Planctomycetia</taxon>
        <taxon>Pirellulales</taxon>
        <taxon>Pirellulaceae</taxon>
        <taxon>Pirellula</taxon>
    </lineage>
</organism>
<dbReference type="PANTHER" id="PTHR43037">
    <property type="entry name" value="UNNAMED PRODUCT-RELATED"/>
    <property type="match status" value="1"/>
</dbReference>
<dbReference type="InterPro" id="IPR029058">
    <property type="entry name" value="AB_hydrolase_fold"/>
</dbReference>
<evidence type="ECO:0000259" key="3">
    <source>
        <dbReference type="Pfam" id="PF02230"/>
    </source>
</evidence>
<dbReference type="PANTHER" id="PTHR43037:SF1">
    <property type="entry name" value="BLL1128 PROTEIN"/>
    <property type="match status" value="1"/>
</dbReference>
<dbReference type="HOGENOM" id="CLU_1140847_0_0_0"/>
<dbReference type="OrthoDB" id="270827at2"/>
<reference evidence="4 5" key="1">
    <citation type="journal article" date="2009" name="Stand. Genomic Sci.">
        <title>Complete genome sequence of Pirellula staleyi type strain (ATCC 27377).</title>
        <authorList>
            <person name="Clum A."/>
            <person name="Tindall B.J."/>
            <person name="Sikorski J."/>
            <person name="Ivanova N."/>
            <person name="Mavrommatis K."/>
            <person name="Lucas S."/>
            <person name="Glavina del Rio T."/>
            <person name="Nolan M."/>
            <person name="Chen F."/>
            <person name="Tice H."/>
            <person name="Pitluck S."/>
            <person name="Cheng J.F."/>
            <person name="Chertkov O."/>
            <person name="Brettin T."/>
            <person name="Han C."/>
            <person name="Detter J.C."/>
            <person name="Kuske C."/>
            <person name="Bruce D."/>
            <person name="Goodwin L."/>
            <person name="Ovchinikova G."/>
            <person name="Pati A."/>
            <person name="Mikhailova N."/>
            <person name="Chen A."/>
            <person name="Palaniappan K."/>
            <person name="Land M."/>
            <person name="Hauser L."/>
            <person name="Chang Y.J."/>
            <person name="Jeffries C.D."/>
            <person name="Chain P."/>
            <person name="Rohde M."/>
            <person name="Goker M."/>
            <person name="Bristow J."/>
            <person name="Eisen J.A."/>
            <person name="Markowitz V."/>
            <person name="Hugenholtz P."/>
            <person name="Kyrpides N.C."/>
            <person name="Klenk H.P."/>
            <person name="Lapidus A."/>
        </authorList>
    </citation>
    <scope>NUCLEOTIDE SEQUENCE [LARGE SCALE GENOMIC DNA]</scope>
    <source>
        <strain evidence="5">ATCC 27377 / DSM 6068 / ICPB 4128</strain>
    </source>
</reference>
<gene>
    <name evidence="4" type="ordered locus">Psta_4332</name>
</gene>
<evidence type="ECO:0000313" key="4">
    <source>
        <dbReference type="EMBL" id="ADB18979.1"/>
    </source>
</evidence>
<dbReference type="SUPFAM" id="SSF53474">
    <property type="entry name" value="alpha/beta-Hydrolases"/>
    <property type="match status" value="1"/>
</dbReference>
<dbReference type="GO" id="GO:0016787">
    <property type="term" value="F:hydrolase activity"/>
    <property type="evidence" value="ECO:0007669"/>
    <property type="project" value="InterPro"/>
</dbReference>
<accession>D2R517</accession>
<dbReference type="InterPro" id="IPR050955">
    <property type="entry name" value="Plant_Biomass_Hydrol_Est"/>
</dbReference>
<name>D2R517_PIRSD</name>
<dbReference type="KEGG" id="psl:Psta_4332"/>
<evidence type="ECO:0000256" key="1">
    <source>
        <dbReference type="ARBA" id="ARBA00022729"/>
    </source>
</evidence>
<dbReference type="AlphaFoldDB" id="D2R517"/>
<keyword evidence="5" id="KW-1185">Reference proteome</keyword>
<dbReference type="EMBL" id="CP001848">
    <property type="protein sequence ID" value="ADB18979.1"/>
    <property type="molecule type" value="Genomic_DNA"/>
</dbReference>
<dbReference type="Pfam" id="PF02230">
    <property type="entry name" value="Abhydrolase_2"/>
    <property type="match status" value="1"/>
</dbReference>
<keyword evidence="1" id="KW-0732">Signal</keyword>
<evidence type="ECO:0000313" key="5">
    <source>
        <dbReference type="Proteomes" id="UP000001887"/>
    </source>
</evidence>
<protein>
    <submittedName>
        <fullName evidence="4">Phospholipase/Carboxylesterase</fullName>
    </submittedName>
</protein>
<evidence type="ECO:0000256" key="2">
    <source>
        <dbReference type="SAM" id="MobiDB-lite"/>
    </source>
</evidence>
<dbReference type="Gene3D" id="3.40.50.1820">
    <property type="entry name" value="alpha/beta hydrolase"/>
    <property type="match status" value="1"/>
</dbReference>
<dbReference type="InterPro" id="IPR003140">
    <property type="entry name" value="PLipase/COase/thioEstase"/>
</dbReference>